<sequence length="209" mass="20956">MSPASLVLAILSHAVLSIPAFSLAIPGDPVSNVSFPVIWERNSTDPTVFSLGQQLEDSSTGQFSRGEIFANISGTQGQSVDPQAINLTVNASGTATSTFYISPTFAVLSPAQAASTTVNSAEIFLGTSFPLTLTSTTSVPSSPASASTNTGSTPIPEASPAAGSAGSATNDGHKTGVIAGGVVGGVVALSVLICCYHVHTDGIPKVPTH</sequence>
<dbReference type="EMBL" id="JADNRY010000029">
    <property type="protein sequence ID" value="KAF9071824.1"/>
    <property type="molecule type" value="Genomic_DNA"/>
</dbReference>
<dbReference type="AlphaFoldDB" id="A0A9P5UAB1"/>
<evidence type="ECO:0000313" key="3">
    <source>
        <dbReference type="EMBL" id="KAF9071824.1"/>
    </source>
</evidence>
<feature type="chain" id="PRO_5040454102" evidence="2">
    <location>
        <begin position="18"/>
        <end position="209"/>
    </location>
</feature>
<feature type="signal peptide" evidence="2">
    <location>
        <begin position="1"/>
        <end position="17"/>
    </location>
</feature>
<evidence type="ECO:0000256" key="1">
    <source>
        <dbReference type="SAM" id="MobiDB-lite"/>
    </source>
</evidence>
<keyword evidence="2" id="KW-0732">Signal</keyword>
<reference evidence="3" key="1">
    <citation type="submission" date="2020-11" db="EMBL/GenBank/DDBJ databases">
        <authorList>
            <consortium name="DOE Joint Genome Institute"/>
            <person name="Ahrendt S."/>
            <person name="Riley R."/>
            <person name="Andreopoulos W."/>
            <person name="Labutti K."/>
            <person name="Pangilinan J."/>
            <person name="Ruiz-Duenas F.J."/>
            <person name="Barrasa J.M."/>
            <person name="Sanchez-Garcia M."/>
            <person name="Camarero S."/>
            <person name="Miyauchi S."/>
            <person name="Serrano A."/>
            <person name="Linde D."/>
            <person name="Babiker R."/>
            <person name="Drula E."/>
            <person name="Ayuso-Fernandez I."/>
            <person name="Pacheco R."/>
            <person name="Padilla G."/>
            <person name="Ferreira P."/>
            <person name="Barriuso J."/>
            <person name="Kellner H."/>
            <person name="Castanera R."/>
            <person name="Alfaro M."/>
            <person name="Ramirez L."/>
            <person name="Pisabarro A.G."/>
            <person name="Kuo A."/>
            <person name="Tritt A."/>
            <person name="Lipzen A."/>
            <person name="He G."/>
            <person name="Yan M."/>
            <person name="Ng V."/>
            <person name="Cullen D."/>
            <person name="Martin F."/>
            <person name="Rosso M.-N."/>
            <person name="Henrissat B."/>
            <person name="Hibbett D."/>
            <person name="Martinez A.T."/>
            <person name="Grigoriev I.V."/>
        </authorList>
    </citation>
    <scope>NUCLEOTIDE SEQUENCE</scope>
    <source>
        <strain evidence="3">AH 40177</strain>
    </source>
</reference>
<accession>A0A9P5UAB1</accession>
<gene>
    <name evidence="3" type="ORF">BDP27DRAFT_1418642</name>
</gene>
<proteinExistence type="predicted"/>
<protein>
    <submittedName>
        <fullName evidence="3">Uncharacterized protein</fullName>
    </submittedName>
</protein>
<evidence type="ECO:0000313" key="4">
    <source>
        <dbReference type="Proteomes" id="UP000772434"/>
    </source>
</evidence>
<organism evidence="3 4">
    <name type="scientific">Rhodocollybia butyracea</name>
    <dbReference type="NCBI Taxonomy" id="206335"/>
    <lineage>
        <taxon>Eukaryota</taxon>
        <taxon>Fungi</taxon>
        <taxon>Dikarya</taxon>
        <taxon>Basidiomycota</taxon>
        <taxon>Agaricomycotina</taxon>
        <taxon>Agaricomycetes</taxon>
        <taxon>Agaricomycetidae</taxon>
        <taxon>Agaricales</taxon>
        <taxon>Marasmiineae</taxon>
        <taxon>Omphalotaceae</taxon>
        <taxon>Rhodocollybia</taxon>
    </lineage>
</organism>
<dbReference type="OrthoDB" id="3064412at2759"/>
<keyword evidence="4" id="KW-1185">Reference proteome</keyword>
<dbReference type="Proteomes" id="UP000772434">
    <property type="component" value="Unassembled WGS sequence"/>
</dbReference>
<name>A0A9P5UAB1_9AGAR</name>
<comment type="caution">
    <text evidence="3">The sequence shown here is derived from an EMBL/GenBank/DDBJ whole genome shotgun (WGS) entry which is preliminary data.</text>
</comment>
<evidence type="ECO:0000256" key="2">
    <source>
        <dbReference type="SAM" id="SignalP"/>
    </source>
</evidence>
<feature type="region of interest" description="Disordered" evidence="1">
    <location>
        <begin position="136"/>
        <end position="168"/>
    </location>
</feature>